<dbReference type="EMBL" id="JBHVBU010000261">
    <property type="protein sequence ID" value="MFE7968231.1"/>
    <property type="molecule type" value="Genomic_DNA"/>
</dbReference>
<name>A0ABW6JS49_STRCE</name>
<keyword evidence="2" id="KW-1185">Reference proteome</keyword>
<evidence type="ECO:0000313" key="1">
    <source>
        <dbReference type="EMBL" id="MFE7968231.1"/>
    </source>
</evidence>
<proteinExistence type="predicted"/>
<organism evidence="1 2">
    <name type="scientific">Streptomyces cellulosae</name>
    <dbReference type="NCBI Taxonomy" id="1968"/>
    <lineage>
        <taxon>Bacteria</taxon>
        <taxon>Bacillati</taxon>
        <taxon>Actinomycetota</taxon>
        <taxon>Actinomycetes</taxon>
        <taxon>Kitasatosporales</taxon>
        <taxon>Streptomycetaceae</taxon>
        <taxon>Streptomyces</taxon>
    </lineage>
</organism>
<accession>A0ABW6JS49</accession>
<reference evidence="1 2" key="1">
    <citation type="submission" date="2024-09" db="EMBL/GenBank/DDBJ databases">
        <title>The Natural Products Discovery Center: Release of the First 8490 Sequenced Strains for Exploring Actinobacteria Biosynthetic Diversity.</title>
        <authorList>
            <person name="Kalkreuter E."/>
            <person name="Kautsar S.A."/>
            <person name="Yang D."/>
            <person name="Bader C.D."/>
            <person name="Teijaro C.N."/>
            <person name="Fluegel L."/>
            <person name="Davis C.M."/>
            <person name="Simpson J.R."/>
            <person name="Lauterbach L."/>
            <person name="Steele A.D."/>
            <person name="Gui C."/>
            <person name="Meng S."/>
            <person name="Li G."/>
            <person name="Viehrig K."/>
            <person name="Ye F."/>
            <person name="Su P."/>
            <person name="Kiefer A.F."/>
            <person name="Nichols A."/>
            <person name="Cepeda A.J."/>
            <person name="Yan W."/>
            <person name="Fan B."/>
            <person name="Jiang Y."/>
            <person name="Adhikari A."/>
            <person name="Zheng C.-J."/>
            <person name="Schuster L."/>
            <person name="Cowan T.M."/>
            <person name="Smanski M.J."/>
            <person name="Chevrette M.G."/>
            <person name="De Carvalho L.P.S."/>
            <person name="Shen B."/>
        </authorList>
    </citation>
    <scope>NUCLEOTIDE SEQUENCE [LARGE SCALE GENOMIC DNA]</scope>
    <source>
        <strain evidence="1 2">NPDC057399</strain>
    </source>
</reference>
<protein>
    <submittedName>
        <fullName evidence="1">Uncharacterized protein</fullName>
    </submittedName>
</protein>
<sequence length="123" mass="13531">MTAFNFQTGTIPAGFTLDEAGKLIHYKNGIVVAVPRANQSGWSGDAWLTFASAWGDVLLKVSWHDGTRWSGYQDFLVKKDDGRIGPSAKLPQHAQKIAIGRAKKNANDTEDDIPVSWLFEIAE</sequence>
<evidence type="ECO:0000313" key="2">
    <source>
        <dbReference type="Proteomes" id="UP001600650"/>
    </source>
</evidence>
<dbReference type="RefSeq" id="WP_381729035.1">
    <property type="nucleotide sequence ID" value="NZ_JBHVBU010000261.1"/>
</dbReference>
<gene>
    <name evidence="1" type="ORF">ACFU0X_35255</name>
</gene>
<comment type="caution">
    <text evidence="1">The sequence shown here is derived from an EMBL/GenBank/DDBJ whole genome shotgun (WGS) entry which is preliminary data.</text>
</comment>
<dbReference type="Proteomes" id="UP001600650">
    <property type="component" value="Unassembled WGS sequence"/>
</dbReference>